<reference evidence="3" key="1">
    <citation type="submission" date="2019-07" db="EMBL/GenBank/DDBJ databases">
        <title>De Novo Assembly of kiwifruit Actinidia rufa.</title>
        <authorList>
            <person name="Sugita-Konishi S."/>
            <person name="Sato K."/>
            <person name="Mori E."/>
            <person name="Abe Y."/>
            <person name="Kisaki G."/>
            <person name="Hamano K."/>
            <person name="Suezawa K."/>
            <person name="Otani M."/>
            <person name="Fukuda T."/>
            <person name="Manabe T."/>
            <person name="Gomi K."/>
            <person name="Tabuchi M."/>
            <person name="Akimitsu K."/>
            <person name="Kataoka I."/>
        </authorList>
    </citation>
    <scope>NUCLEOTIDE SEQUENCE [LARGE SCALE GENOMIC DNA]</scope>
    <source>
        <strain evidence="3">cv. Fuchu</strain>
    </source>
</reference>
<organism evidence="2 3">
    <name type="scientific">Actinidia rufa</name>
    <dbReference type="NCBI Taxonomy" id="165716"/>
    <lineage>
        <taxon>Eukaryota</taxon>
        <taxon>Viridiplantae</taxon>
        <taxon>Streptophyta</taxon>
        <taxon>Embryophyta</taxon>
        <taxon>Tracheophyta</taxon>
        <taxon>Spermatophyta</taxon>
        <taxon>Magnoliopsida</taxon>
        <taxon>eudicotyledons</taxon>
        <taxon>Gunneridae</taxon>
        <taxon>Pentapetalae</taxon>
        <taxon>asterids</taxon>
        <taxon>Ericales</taxon>
        <taxon>Actinidiaceae</taxon>
        <taxon>Actinidia</taxon>
    </lineage>
</organism>
<dbReference type="Proteomes" id="UP000585474">
    <property type="component" value="Unassembled WGS sequence"/>
</dbReference>
<feature type="region of interest" description="Disordered" evidence="1">
    <location>
        <begin position="239"/>
        <end position="305"/>
    </location>
</feature>
<evidence type="ECO:0000313" key="3">
    <source>
        <dbReference type="Proteomes" id="UP000585474"/>
    </source>
</evidence>
<gene>
    <name evidence="2" type="ORF">Acr_00g0004990</name>
</gene>
<keyword evidence="3" id="KW-1185">Reference proteome</keyword>
<protein>
    <submittedName>
        <fullName evidence="2">Uncharacterized protein</fullName>
    </submittedName>
</protein>
<accession>A0A7J0D7L0</accession>
<feature type="compositionally biased region" description="Basic and acidic residues" evidence="1">
    <location>
        <begin position="244"/>
        <end position="262"/>
    </location>
</feature>
<proteinExistence type="predicted"/>
<evidence type="ECO:0000256" key="1">
    <source>
        <dbReference type="SAM" id="MobiDB-lite"/>
    </source>
</evidence>
<name>A0A7J0D7L0_9ERIC</name>
<dbReference type="OrthoDB" id="6036at2759"/>
<dbReference type="AlphaFoldDB" id="A0A7J0D7L0"/>
<comment type="caution">
    <text evidence="2">The sequence shown here is derived from an EMBL/GenBank/DDBJ whole genome shotgun (WGS) entry which is preliminary data.</text>
</comment>
<evidence type="ECO:0000313" key="2">
    <source>
        <dbReference type="EMBL" id="GFS29015.1"/>
    </source>
</evidence>
<feature type="compositionally biased region" description="Low complexity" evidence="1">
    <location>
        <begin position="286"/>
        <end position="299"/>
    </location>
</feature>
<dbReference type="EMBL" id="BJWL01000067">
    <property type="protein sequence ID" value="GFS29015.1"/>
    <property type="molecule type" value="Genomic_DNA"/>
</dbReference>
<sequence>MFHPVSTQAGAPVGYMTMSPFGVGAPAAATTNNLTTFPSGGAPAAAPGSATTFPSNGGQRPILPQQPSLFPATGFQPTAHTFTPPVSGPSSYQPWNSSIAQGYGFNMQYNPAVSMQMFPHSSKSTNPFDVNNEVSPVQAQQHVFGIFNNPKSDSGYHYFKARLKQTLLGGYPSNVKGWKKKFFFISRDNWEFAHGLSQELGAPQSFLRSFIVDFGRMVSSGRDNAEEKLVGNATHVVGKTQAMSKKDRHEKSCLRGQKEGKTKRQQATDAKKKRSILLLDDKKNGPAAKAPAKSKASSSRAVTKEVPTATTLGVMTSTNPGVVFGLKAFSLDNPIMAEKLLQGFIFLADKKAVVLSSSLAKRGREMRDGAMTQQANAASIQEEMRLKEKCDAALERHEKKALAKMSAIEEFKSLEYIKEAIEKVTSSYFGKGFDFYKKQIELLHPNLDIQDLQIDPDLIEEEKEEEKDELDANPFSQ</sequence>